<comment type="caution">
    <text evidence="2">The sequence shown here is derived from an EMBL/GenBank/DDBJ whole genome shotgun (WGS) entry which is preliminary data.</text>
</comment>
<feature type="compositionally biased region" description="Basic residues" evidence="1">
    <location>
        <begin position="83"/>
        <end position="92"/>
    </location>
</feature>
<name>A0A9K3L0X0_9STRA</name>
<feature type="region of interest" description="Disordered" evidence="1">
    <location>
        <begin position="83"/>
        <end position="106"/>
    </location>
</feature>
<dbReference type="OrthoDB" id="10656855at2759"/>
<sequence length="309" mass="34118">MSVRKTAVKRAHQGCMEQIPLDNTGGMTTTATPGCATKKWTVDRVPLRGVIRMINNHLQQQHAKAIEYQFDALLLQETQRSMQLRRKRRSGRRQSQGDNPDPETISATGEVEASIQPWPSSFVDVIQGQGHRFVCFLVVQYSHGLHHSQNTLSIRKLLALEYHELVTTVVVMVGQPHSPRADTKTETTSLLQTNCQGDKDDDIVGIATTNQINYDGGNVFCHGTGFALLSLYNTSILLSMLNVTKVPSVVVVDTVTGRQLGDTALLAMEHHRDHPQRVIDAWEQGKSGLSCCSTMLAIATCRTSSCVIQ</sequence>
<protein>
    <submittedName>
        <fullName evidence="2">Uncharacterized protein</fullName>
    </submittedName>
</protein>
<evidence type="ECO:0000313" key="2">
    <source>
        <dbReference type="EMBL" id="KAG7353567.1"/>
    </source>
</evidence>
<dbReference type="EMBL" id="JAGRRH010000016">
    <property type="protein sequence ID" value="KAG7353567.1"/>
    <property type="molecule type" value="Genomic_DNA"/>
</dbReference>
<evidence type="ECO:0000256" key="1">
    <source>
        <dbReference type="SAM" id="MobiDB-lite"/>
    </source>
</evidence>
<organism evidence="2 3">
    <name type="scientific">Nitzschia inconspicua</name>
    <dbReference type="NCBI Taxonomy" id="303405"/>
    <lineage>
        <taxon>Eukaryota</taxon>
        <taxon>Sar</taxon>
        <taxon>Stramenopiles</taxon>
        <taxon>Ochrophyta</taxon>
        <taxon>Bacillariophyta</taxon>
        <taxon>Bacillariophyceae</taxon>
        <taxon>Bacillariophycidae</taxon>
        <taxon>Bacillariales</taxon>
        <taxon>Bacillariaceae</taxon>
        <taxon>Nitzschia</taxon>
    </lineage>
</organism>
<dbReference type="AlphaFoldDB" id="A0A9K3L0X0"/>
<reference evidence="2" key="2">
    <citation type="submission" date="2021-04" db="EMBL/GenBank/DDBJ databases">
        <authorList>
            <person name="Podell S."/>
        </authorList>
    </citation>
    <scope>NUCLEOTIDE SEQUENCE</scope>
    <source>
        <strain evidence="2">Hildebrandi</strain>
    </source>
</reference>
<evidence type="ECO:0000313" key="3">
    <source>
        <dbReference type="Proteomes" id="UP000693970"/>
    </source>
</evidence>
<gene>
    <name evidence="2" type="ORF">IV203_002922</name>
</gene>
<keyword evidence="3" id="KW-1185">Reference proteome</keyword>
<proteinExistence type="predicted"/>
<dbReference type="Proteomes" id="UP000693970">
    <property type="component" value="Unassembled WGS sequence"/>
</dbReference>
<reference evidence="2" key="1">
    <citation type="journal article" date="2021" name="Sci. Rep.">
        <title>Diploid genomic architecture of Nitzschia inconspicua, an elite biomass production diatom.</title>
        <authorList>
            <person name="Oliver A."/>
            <person name="Podell S."/>
            <person name="Pinowska A."/>
            <person name="Traller J.C."/>
            <person name="Smith S.R."/>
            <person name="McClure R."/>
            <person name="Beliaev A."/>
            <person name="Bohutskyi P."/>
            <person name="Hill E.A."/>
            <person name="Rabines A."/>
            <person name="Zheng H."/>
            <person name="Allen L.Z."/>
            <person name="Kuo A."/>
            <person name="Grigoriev I.V."/>
            <person name="Allen A.E."/>
            <person name="Hazlebeck D."/>
            <person name="Allen E.E."/>
        </authorList>
    </citation>
    <scope>NUCLEOTIDE SEQUENCE</scope>
    <source>
        <strain evidence="2">Hildebrandi</strain>
    </source>
</reference>
<accession>A0A9K3L0X0</accession>